<accession>A0A9D4LP61</accession>
<gene>
    <name evidence="1" type="ORF">DPMN_024337</name>
</gene>
<proteinExistence type="predicted"/>
<dbReference type="Proteomes" id="UP000828390">
    <property type="component" value="Unassembled WGS sequence"/>
</dbReference>
<evidence type="ECO:0000313" key="2">
    <source>
        <dbReference type="Proteomes" id="UP000828390"/>
    </source>
</evidence>
<organism evidence="1 2">
    <name type="scientific">Dreissena polymorpha</name>
    <name type="common">Zebra mussel</name>
    <name type="synonym">Mytilus polymorpha</name>
    <dbReference type="NCBI Taxonomy" id="45954"/>
    <lineage>
        <taxon>Eukaryota</taxon>
        <taxon>Metazoa</taxon>
        <taxon>Spiralia</taxon>
        <taxon>Lophotrochozoa</taxon>
        <taxon>Mollusca</taxon>
        <taxon>Bivalvia</taxon>
        <taxon>Autobranchia</taxon>
        <taxon>Heteroconchia</taxon>
        <taxon>Euheterodonta</taxon>
        <taxon>Imparidentia</taxon>
        <taxon>Neoheterodontei</taxon>
        <taxon>Myida</taxon>
        <taxon>Dreissenoidea</taxon>
        <taxon>Dreissenidae</taxon>
        <taxon>Dreissena</taxon>
    </lineage>
</organism>
<dbReference type="AlphaFoldDB" id="A0A9D4LP61"/>
<reference evidence="1" key="2">
    <citation type="submission" date="2020-11" db="EMBL/GenBank/DDBJ databases">
        <authorList>
            <person name="McCartney M.A."/>
            <person name="Auch B."/>
            <person name="Kono T."/>
            <person name="Mallez S."/>
            <person name="Becker A."/>
            <person name="Gohl D.M."/>
            <person name="Silverstein K.A.T."/>
            <person name="Koren S."/>
            <person name="Bechman K.B."/>
            <person name="Herman A."/>
            <person name="Abrahante J.E."/>
            <person name="Garbe J."/>
        </authorList>
    </citation>
    <scope>NUCLEOTIDE SEQUENCE</scope>
    <source>
        <strain evidence="1">Duluth1</strain>
        <tissue evidence="1">Whole animal</tissue>
    </source>
</reference>
<sequence>MSAVYIKLCKSADGSNIENSLSLTFTSQDTGIQINLEECYKYVINESHSLQLGTDALENSLQLGSEALDAYQPKANISKITSIVDAATQTTFTGPIQLNSGHIYIHNFVESCTCEKSTLTFIQVPVLGK</sequence>
<dbReference type="EMBL" id="JAIWYP010000002">
    <property type="protein sequence ID" value="KAH3861409.1"/>
    <property type="molecule type" value="Genomic_DNA"/>
</dbReference>
<reference evidence="1" key="1">
    <citation type="journal article" date="2019" name="bioRxiv">
        <title>The Genome of the Zebra Mussel, Dreissena polymorpha: A Resource for Invasive Species Research.</title>
        <authorList>
            <person name="McCartney M.A."/>
            <person name="Auch B."/>
            <person name="Kono T."/>
            <person name="Mallez S."/>
            <person name="Zhang Y."/>
            <person name="Obille A."/>
            <person name="Becker A."/>
            <person name="Abrahante J.E."/>
            <person name="Garbe J."/>
            <person name="Badalamenti J.P."/>
            <person name="Herman A."/>
            <person name="Mangelson H."/>
            <person name="Liachko I."/>
            <person name="Sullivan S."/>
            <person name="Sone E.D."/>
            <person name="Koren S."/>
            <person name="Silverstein K.A.T."/>
            <person name="Beckman K.B."/>
            <person name="Gohl D.M."/>
        </authorList>
    </citation>
    <scope>NUCLEOTIDE SEQUENCE</scope>
    <source>
        <strain evidence="1">Duluth1</strain>
        <tissue evidence="1">Whole animal</tissue>
    </source>
</reference>
<protein>
    <submittedName>
        <fullName evidence="1">Uncharacterized protein</fullName>
    </submittedName>
</protein>
<evidence type="ECO:0000313" key="1">
    <source>
        <dbReference type="EMBL" id="KAH3861409.1"/>
    </source>
</evidence>
<keyword evidence="2" id="KW-1185">Reference proteome</keyword>
<name>A0A9D4LP61_DREPO</name>
<comment type="caution">
    <text evidence="1">The sequence shown here is derived from an EMBL/GenBank/DDBJ whole genome shotgun (WGS) entry which is preliminary data.</text>
</comment>